<reference evidence="1 2" key="2">
    <citation type="journal article" date="2019" name="G3 (Bethesda)">
        <title>Hybrid Assembly of the Genome of the Entomopathogenic Nematode Steinernema carpocapsae Identifies the X-Chromosome.</title>
        <authorList>
            <person name="Serra L."/>
            <person name="Macchietto M."/>
            <person name="Macias-Munoz A."/>
            <person name="McGill C.J."/>
            <person name="Rodriguez I.M."/>
            <person name="Rodriguez B."/>
            <person name="Murad R."/>
            <person name="Mortazavi A."/>
        </authorList>
    </citation>
    <scope>NUCLEOTIDE SEQUENCE [LARGE SCALE GENOMIC DNA]</scope>
    <source>
        <strain evidence="1 2">ALL</strain>
    </source>
</reference>
<reference evidence="1 2" key="1">
    <citation type="journal article" date="2015" name="Genome Biol.">
        <title>Comparative genomics of Steinernema reveals deeply conserved gene regulatory networks.</title>
        <authorList>
            <person name="Dillman A.R."/>
            <person name="Macchietto M."/>
            <person name="Porter C.F."/>
            <person name="Rogers A."/>
            <person name="Williams B."/>
            <person name="Antoshechkin I."/>
            <person name="Lee M.M."/>
            <person name="Goodwin Z."/>
            <person name="Lu X."/>
            <person name="Lewis E.E."/>
            <person name="Goodrich-Blair H."/>
            <person name="Stock S.P."/>
            <person name="Adams B.J."/>
            <person name="Sternberg P.W."/>
            <person name="Mortazavi A."/>
        </authorList>
    </citation>
    <scope>NUCLEOTIDE SEQUENCE [LARGE SCALE GENOMIC DNA]</scope>
    <source>
        <strain evidence="1 2">ALL</strain>
    </source>
</reference>
<evidence type="ECO:0000313" key="1">
    <source>
        <dbReference type="EMBL" id="TKR93819.1"/>
    </source>
</evidence>
<keyword evidence="2" id="KW-1185">Reference proteome</keyword>
<comment type="caution">
    <text evidence="1">The sequence shown here is derived from an EMBL/GenBank/DDBJ whole genome shotgun (WGS) entry which is preliminary data.</text>
</comment>
<organism evidence="1 2">
    <name type="scientific">Steinernema carpocapsae</name>
    <name type="common">Entomopathogenic nematode</name>
    <dbReference type="NCBI Taxonomy" id="34508"/>
    <lineage>
        <taxon>Eukaryota</taxon>
        <taxon>Metazoa</taxon>
        <taxon>Ecdysozoa</taxon>
        <taxon>Nematoda</taxon>
        <taxon>Chromadorea</taxon>
        <taxon>Rhabditida</taxon>
        <taxon>Tylenchina</taxon>
        <taxon>Panagrolaimomorpha</taxon>
        <taxon>Strongyloidoidea</taxon>
        <taxon>Steinernematidae</taxon>
        <taxon>Steinernema</taxon>
    </lineage>
</organism>
<dbReference type="AlphaFoldDB" id="A0A4U5PBR5"/>
<accession>A0A4U5PBR5</accession>
<evidence type="ECO:0000313" key="2">
    <source>
        <dbReference type="Proteomes" id="UP000298663"/>
    </source>
</evidence>
<protein>
    <submittedName>
        <fullName evidence="1">Uncharacterized protein</fullName>
    </submittedName>
</protein>
<dbReference type="EMBL" id="AZBU02000002">
    <property type="protein sequence ID" value="TKR93819.1"/>
    <property type="molecule type" value="Genomic_DNA"/>
</dbReference>
<name>A0A4U5PBR5_STECR</name>
<gene>
    <name evidence="1" type="ORF">L596_008202</name>
</gene>
<sequence length="74" mass="8734">MVFSAATTRRIFLFRLHYSDTTNRTKTIELGKKFLYLEVRFLSGCFVRYRSKSFWQLVGLFVLNAAVLKSDVFE</sequence>
<dbReference type="Proteomes" id="UP000298663">
    <property type="component" value="Unassembled WGS sequence"/>
</dbReference>
<proteinExistence type="predicted"/>